<dbReference type="OrthoDB" id="1012364at2759"/>
<sequence length="109" mass="12384">MTGKKQVERKVTRKKQHELSPRKLDLKKEKEQVKLLGGLVAEMTAVQAELTKRMDDSLLKLEGNTNPNPEGLQIEAYQLKQVNILGALLNAKVQDYLDGLLDVFDRPSW</sequence>
<evidence type="ECO:0000313" key="2">
    <source>
        <dbReference type="Proteomes" id="UP000515121"/>
    </source>
</evidence>
<gene>
    <name evidence="3" type="primary">LOC111276640</name>
</gene>
<proteinExistence type="predicted"/>
<name>A0A6P5WRH5_DURZI</name>
<evidence type="ECO:0000256" key="1">
    <source>
        <dbReference type="SAM" id="MobiDB-lite"/>
    </source>
</evidence>
<feature type="region of interest" description="Disordered" evidence="1">
    <location>
        <begin position="1"/>
        <end position="24"/>
    </location>
</feature>
<keyword evidence="2" id="KW-1185">Reference proteome</keyword>
<dbReference type="KEGG" id="dzi:111276640"/>
<dbReference type="RefSeq" id="XP_022718121.1">
    <property type="nucleotide sequence ID" value="XM_022862386.1"/>
</dbReference>
<feature type="compositionally biased region" description="Basic and acidic residues" evidence="1">
    <location>
        <begin position="1"/>
        <end position="10"/>
    </location>
</feature>
<dbReference type="Proteomes" id="UP000515121">
    <property type="component" value="Unplaced"/>
</dbReference>
<evidence type="ECO:0000313" key="3">
    <source>
        <dbReference type="RefSeq" id="XP_022718121.1"/>
    </source>
</evidence>
<accession>A0A6P5WRH5</accession>
<organism evidence="2 3">
    <name type="scientific">Durio zibethinus</name>
    <name type="common">Durian</name>
    <dbReference type="NCBI Taxonomy" id="66656"/>
    <lineage>
        <taxon>Eukaryota</taxon>
        <taxon>Viridiplantae</taxon>
        <taxon>Streptophyta</taxon>
        <taxon>Embryophyta</taxon>
        <taxon>Tracheophyta</taxon>
        <taxon>Spermatophyta</taxon>
        <taxon>Magnoliopsida</taxon>
        <taxon>eudicotyledons</taxon>
        <taxon>Gunneridae</taxon>
        <taxon>Pentapetalae</taxon>
        <taxon>rosids</taxon>
        <taxon>malvids</taxon>
        <taxon>Malvales</taxon>
        <taxon>Malvaceae</taxon>
        <taxon>Helicteroideae</taxon>
        <taxon>Durio</taxon>
    </lineage>
</organism>
<dbReference type="GeneID" id="111276640"/>
<protein>
    <submittedName>
        <fullName evidence="3">Uncharacterized protein LOC111276640</fullName>
    </submittedName>
</protein>
<dbReference type="AlphaFoldDB" id="A0A6P5WRH5"/>
<reference evidence="3" key="1">
    <citation type="submission" date="2025-08" db="UniProtKB">
        <authorList>
            <consortium name="RefSeq"/>
        </authorList>
    </citation>
    <scope>IDENTIFICATION</scope>
    <source>
        <tissue evidence="3">Fruit stalk</tissue>
    </source>
</reference>